<keyword evidence="3" id="KW-1185">Reference proteome</keyword>
<name>A0A540LI96_MALBA</name>
<dbReference type="EMBL" id="VIEB01000574">
    <property type="protein sequence ID" value="TQD86174.1"/>
    <property type="molecule type" value="Genomic_DNA"/>
</dbReference>
<evidence type="ECO:0000313" key="3">
    <source>
        <dbReference type="Proteomes" id="UP000315295"/>
    </source>
</evidence>
<keyword evidence="1" id="KW-0479">Metal-binding</keyword>
<organism evidence="2 3">
    <name type="scientific">Malus baccata</name>
    <name type="common">Siberian crab apple</name>
    <name type="synonym">Pyrus baccata</name>
    <dbReference type="NCBI Taxonomy" id="106549"/>
    <lineage>
        <taxon>Eukaryota</taxon>
        <taxon>Viridiplantae</taxon>
        <taxon>Streptophyta</taxon>
        <taxon>Embryophyta</taxon>
        <taxon>Tracheophyta</taxon>
        <taxon>Spermatophyta</taxon>
        <taxon>Magnoliopsida</taxon>
        <taxon>eudicotyledons</taxon>
        <taxon>Gunneridae</taxon>
        <taxon>Pentapetalae</taxon>
        <taxon>rosids</taxon>
        <taxon>fabids</taxon>
        <taxon>Rosales</taxon>
        <taxon>Rosaceae</taxon>
        <taxon>Amygdaloideae</taxon>
        <taxon>Maleae</taxon>
        <taxon>Malus</taxon>
    </lineage>
</organism>
<dbReference type="SUPFAM" id="SSF81660">
    <property type="entry name" value="Metal cation-transporting ATPase, ATP-binding domain N"/>
    <property type="match status" value="1"/>
</dbReference>
<reference evidence="2 3" key="1">
    <citation type="journal article" date="2019" name="G3 (Bethesda)">
        <title>Sequencing of a Wild Apple (Malus baccata) Genome Unravels the Differences Between Cultivated and Wild Apple Species Regarding Disease Resistance and Cold Tolerance.</title>
        <authorList>
            <person name="Chen X."/>
        </authorList>
    </citation>
    <scope>NUCLEOTIDE SEQUENCE [LARGE SCALE GENOMIC DNA]</scope>
    <source>
        <strain evidence="3">cv. Shandingzi</strain>
        <tissue evidence="2">Leaves</tissue>
    </source>
</reference>
<gene>
    <name evidence="2" type="ORF">C1H46_028250</name>
</gene>
<comment type="caution">
    <text evidence="2">The sequence shown here is derived from an EMBL/GenBank/DDBJ whole genome shotgun (WGS) entry which is preliminary data.</text>
</comment>
<evidence type="ECO:0000256" key="1">
    <source>
        <dbReference type="ARBA" id="ARBA00022723"/>
    </source>
</evidence>
<dbReference type="Gene3D" id="3.40.1110.10">
    <property type="entry name" value="Calcium-transporting ATPase, cytoplasmic domain N"/>
    <property type="match status" value="1"/>
</dbReference>
<dbReference type="Proteomes" id="UP000315295">
    <property type="component" value="Unassembled WGS sequence"/>
</dbReference>
<evidence type="ECO:0000313" key="2">
    <source>
        <dbReference type="EMBL" id="TQD86174.1"/>
    </source>
</evidence>
<proteinExistence type="predicted"/>
<dbReference type="GO" id="GO:0000166">
    <property type="term" value="F:nucleotide binding"/>
    <property type="evidence" value="ECO:0007669"/>
    <property type="project" value="InterPro"/>
</dbReference>
<dbReference type="PANTHER" id="PTHR46594">
    <property type="entry name" value="P-TYPE CATION-TRANSPORTING ATPASE"/>
    <property type="match status" value="1"/>
</dbReference>
<dbReference type="InterPro" id="IPR023299">
    <property type="entry name" value="ATPase_P-typ_cyto_dom_N"/>
</dbReference>
<dbReference type="AlphaFoldDB" id="A0A540LI96"/>
<protein>
    <submittedName>
        <fullName evidence="2">Uncharacterized protein</fullName>
    </submittedName>
</protein>
<dbReference type="STRING" id="106549.A0A540LI96"/>
<dbReference type="PANTHER" id="PTHR46594:SF2">
    <property type="entry name" value="COPPER-TRANSPORTING ATPASE HMA4"/>
    <property type="match status" value="1"/>
</dbReference>
<sequence>MNILLPRNVLGGWLQNPSDSKIKKVKMVVFDKTGTLRVGELVVVDDVHLLQLLNGGVLCCAIATEDFEVHTGAGVSGRVGDKMVLVGNKRLMRENNVQVGPEFDKYVSENENLARTCGLVLSLQAHVNEDGILAADCSLPSCNWVGVTYGVRHLLVMPLNLTYIGPTAVIILPHRAKLSPGAPIKLT</sequence>
<dbReference type="GO" id="GO:0046872">
    <property type="term" value="F:metal ion binding"/>
    <property type="evidence" value="ECO:0007669"/>
    <property type="project" value="UniProtKB-KW"/>
</dbReference>
<accession>A0A540LI96</accession>